<dbReference type="Proteomes" id="UP000002630">
    <property type="component" value="Unassembled WGS sequence"/>
</dbReference>
<evidence type="ECO:0000313" key="4">
    <source>
        <dbReference type="Proteomes" id="UP000002630"/>
    </source>
</evidence>
<dbReference type="OrthoDB" id="10259681at2759"/>
<dbReference type="GO" id="GO:0005763">
    <property type="term" value="C:mitochondrial small ribosomal subunit"/>
    <property type="evidence" value="ECO:0007669"/>
    <property type="project" value="TreeGrafter"/>
</dbReference>
<keyword evidence="4" id="KW-1185">Reference proteome</keyword>
<sequence>MVFYQQIVTLRPRTNPTDLTNIFRRAAAVILEEGGVVRSVANHGVRVLPYRFHSKHDIKEKDDRWFSSGRWASAYYDASPAVAKKMEEQLWAEDKVIRVSTRRPATKMDRIASTHERSNPWDMEWRNRNGIEQPVHNRRRTPPKKKW</sequence>
<dbReference type="GO" id="GO:0003735">
    <property type="term" value="F:structural constituent of ribosome"/>
    <property type="evidence" value="ECO:0007669"/>
    <property type="project" value="InterPro"/>
</dbReference>
<dbReference type="GO" id="GO:0070181">
    <property type="term" value="F:small ribosomal subunit rRNA binding"/>
    <property type="evidence" value="ECO:0007669"/>
    <property type="project" value="TreeGrafter"/>
</dbReference>
<dbReference type="Pfam" id="PF01250">
    <property type="entry name" value="Ribosomal_S6"/>
    <property type="match status" value="1"/>
</dbReference>
<dbReference type="SUPFAM" id="SSF54995">
    <property type="entry name" value="Ribosomal protein S6"/>
    <property type="match status" value="1"/>
</dbReference>
<dbReference type="InterPro" id="IPR014717">
    <property type="entry name" value="Transl_elong_EF1B/ribsomal_bS6"/>
</dbReference>
<organism evidence="3 4">
    <name type="scientific">Ectocarpus siliculosus</name>
    <name type="common">Brown alga</name>
    <name type="synonym">Conferva siliculosa</name>
    <dbReference type="NCBI Taxonomy" id="2880"/>
    <lineage>
        <taxon>Eukaryota</taxon>
        <taxon>Sar</taxon>
        <taxon>Stramenopiles</taxon>
        <taxon>Ochrophyta</taxon>
        <taxon>PX clade</taxon>
        <taxon>Phaeophyceae</taxon>
        <taxon>Ectocarpales</taxon>
        <taxon>Ectocarpaceae</taxon>
        <taxon>Ectocarpus</taxon>
    </lineage>
</organism>
<dbReference type="PANTHER" id="PTHR21011:SF1">
    <property type="entry name" value="SMALL RIBOSOMAL SUBUNIT PROTEIN BS6M"/>
    <property type="match status" value="1"/>
</dbReference>
<dbReference type="eggNOG" id="ENOG502SCYQ">
    <property type="taxonomic scope" value="Eukaryota"/>
</dbReference>
<evidence type="ECO:0000256" key="2">
    <source>
        <dbReference type="SAM" id="MobiDB-lite"/>
    </source>
</evidence>
<feature type="compositionally biased region" description="Basic residues" evidence="2">
    <location>
        <begin position="136"/>
        <end position="147"/>
    </location>
</feature>
<feature type="compositionally biased region" description="Basic and acidic residues" evidence="2">
    <location>
        <begin position="106"/>
        <end position="129"/>
    </location>
</feature>
<dbReference type="PANTHER" id="PTHR21011">
    <property type="entry name" value="MITOCHONDRIAL 28S RIBOSOMAL PROTEIN S6"/>
    <property type="match status" value="1"/>
</dbReference>
<dbReference type="AlphaFoldDB" id="D8LLJ6"/>
<dbReference type="InterPro" id="IPR000529">
    <property type="entry name" value="Ribosomal_bS6"/>
</dbReference>
<gene>
    <name evidence="3" type="ORF">Esi_0037_0008</name>
</gene>
<protein>
    <recommendedName>
        <fullName evidence="5">Ribosomal protein S6</fullName>
    </recommendedName>
</protein>
<evidence type="ECO:0000313" key="3">
    <source>
        <dbReference type="EMBL" id="CBN74627.1"/>
    </source>
</evidence>
<dbReference type="EMBL" id="FN649760">
    <property type="protein sequence ID" value="CBN74627.1"/>
    <property type="molecule type" value="Genomic_DNA"/>
</dbReference>
<dbReference type="CDD" id="cd15465">
    <property type="entry name" value="bS6_mito"/>
    <property type="match status" value="1"/>
</dbReference>
<comment type="similarity">
    <text evidence="1">Belongs to the bacterial ribosomal protein bS6 family.</text>
</comment>
<evidence type="ECO:0000256" key="1">
    <source>
        <dbReference type="ARBA" id="ARBA00009512"/>
    </source>
</evidence>
<name>D8LLJ6_ECTSI</name>
<evidence type="ECO:0008006" key="5">
    <source>
        <dbReference type="Google" id="ProtNLM"/>
    </source>
</evidence>
<proteinExistence type="inferred from homology"/>
<reference evidence="3 4" key="1">
    <citation type="journal article" date="2010" name="Nature">
        <title>The Ectocarpus genome and the independent evolution of multicellularity in brown algae.</title>
        <authorList>
            <person name="Cock J.M."/>
            <person name="Sterck L."/>
            <person name="Rouze P."/>
            <person name="Scornet D."/>
            <person name="Allen A.E."/>
            <person name="Amoutzias G."/>
            <person name="Anthouard V."/>
            <person name="Artiguenave F."/>
            <person name="Aury J.M."/>
            <person name="Badger J.H."/>
            <person name="Beszteri B."/>
            <person name="Billiau K."/>
            <person name="Bonnet E."/>
            <person name="Bothwell J.H."/>
            <person name="Bowler C."/>
            <person name="Boyen C."/>
            <person name="Brownlee C."/>
            <person name="Carrano C.J."/>
            <person name="Charrier B."/>
            <person name="Cho G.Y."/>
            <person name="Coelho S.M."/>
            <person name="Collen J."/>
            <person name="Corre E."/>
            <person name="Da Silva C."/>
            <person name="Delage L."/>
            <person name="Delaroque N."/>
            <person name="Dittami S.M."/>
            <person name="Doulbeau S."/>
            <person name="Elias M."/>
            <person name="Farnham G."/>
            <person name="Gachon C.M."/>
            <person name="Gschloessl B."/>
            <person name="Heesch S."/>
            <person name="Jabbari K."/>
            <person name="Jubin C."/>
            <person name="Kawai H."/>
            <person name="Kimura K."/>
            <person name="Kloareg B."/>
            <person name="Kupper F.C."/>
            <person name="Lang D."/>
            <person name="Le Bail A."/>
            <person name="Leblanc C."/>
            <person name="Lerouge P."/>
            <person name="Lohr M."/>
            <person name="Lopez P.J."/>
            <person name="Martens C."/>
            <person name="Maumus F."/>
            <person name="Michel G."/>
            <person name="Miranda-Saavedra D."/>
            <person name="Morales J."/>
            <person name="Moreau H."/>
            <person name="Motomura T."/>
            <person name="Nagasato C."/>
            <person name="Napoli C.A."/>
            <person name="Nelson D.R."/>
            <person name="Nyvall-Collen P."/>
            <person name="Peters A.F."/>
            <person name="Pommier C."/>
            <person name="Potin P."/>
            <person name="Poulain J."/>
            <person name="Quesneville H."/>
            <person name="Read B."/>
            <person name="Rensing S.A."/>
            <person name="Ritter A."/>
            <person name="Rousvoal S."/>
            <person name="Samanta M."/>
            <person name="Samson G."/>
            <person name="Schroeder D.C."/>
            <person name="Segurens B."/>
            <person name="Strittmatter M."/>
            <person name="Tonon T."/>
            <person name="Tregear J.W."/>
            <person name="Valentin K."/>
            <person name="von Dassow P."/>
            <person name="Yamagishi T."/>
            <person name="Van de Peer Y."/>
            <person name="Wincker P."/>
        </authorList>
    </citation>
    <scope>NUCLEOTIDE SEQUENCE [LARGE SCALE GENOMIC DNA]</scope>
    <source>
        <strain evidence="4">Ec32 / CCAP1310/4</strain>
    </source>
</reference>
<accession>D8LLJ6</accession>
<dbReference type="Gene3D" id="3.30.70.60">
    <property type="match status" value="1"/>
</dbReference>
<feature type="region of interest" description="Disordered" evidence="2">
    <location>
        <begin position="103"/>
        <end position="147"/>
    </location>
</feature>
<dbReference type="InParanoid" id="D8LLJ6"/>
<dbReference type="GO" id="GO:0006412">
    <property type="term" value="P:translation"/>
    <property type="evidence" value="ECO:0007669"/>
    <property type="project" value="InterPro"/>
</dbReference>
<dbReference type="InterPro" id="IPR035980">
    <property type="entry name" value="Ribosomal_bS6_sf"/>
</dbReference>